<evidence type="ECO:0000313" key="2">
    <source>
        <dbReference type="Proteomes" id="UP000789525"/>
    </source>
</evidence>
<comment type="caution">
    <text evidence="1">The sequence shown here is derived from an EMBL/GenBank/DDBJ whole genome shotgun (WGS) entry which is preliminary data.</text>
</comment>
<feature type="non-terminal residue" evidence="1">
    <location>
        <position position="95"/>
    </location>
</feature>
<protein>
    <submittedName>
        <fullName evidence="1">12565_t:CDS:1</fullName>
    </submittedName>
</protein>
<sequence length="95" mass="11102">DYAFSSPFPSEFFLTFTPRFNRPLTGSTPRYGLGRCNGSSDLTNWRANKEQAQDHLAEWEQHLHRQWEWVNHAAEMFLNGTVGERTVREMCIVLL</sequence>
<name>A0ACA9QT59_9GLOM</name>
<evidence type="ECO:0000313" key="1">
    <source>
        <dbReference type="EMBL" id="CAG8759324.1"/>
    </source>
</evidence>
<accession>A0ACA9QT59</accession>
<organism evidence="1 2">
    <name type="scientific">Acaulospora colombiana</name>
    <dbReference type="NCBI Taxonomy" id="27376"/>
    <lineage>
        <taxon>Eukaryota</taxon>
        <taxon>Fungi</taxon>
        <taxon>Fungi incertae sedis</taxon>
        <taxon>Mucoromycota</taxon>
        <taxon>Glomeromycotina</taxon>
        <taxon>Glomeromycetes</taxon>
        <taxon>Diversisporales</taxon>
        <taxon>Acaulosporaceae</taxon>
        <taxon>Acaulospora</taxon>
    </lineage>
</organism>
<reference evidence="1" key="1">
    <citation type="submission" date="2021-06" db="EMBL/GenBank/DDBJ databases">
        <authorList>
            <person name="Kallberg Y."/>
            <person name="Tangrot J."/>
            <person name="Rosling A."/>
        </authorList>
    </citation>
    <scope>NUCLEOTIDE SEQUENCE</scope>
    <source>
        <strain evidence="1">CL356</strain>
    </source>
</reference>
<keyword evidence="2" id="KW-1185">Reference proteome</keyword>
<gene>
    <name evidence="1" type="ORF">ACOLOM_LOCUS13120</name>
</gene>
<feature type="non-terminal residue" evidence="1">
    <location>
        <position position="1"/>
    </location>
</feature>
<dbReference type="Proteomes" id="UP000789525">
    <property type="component" value="Unassembled WGS sequence"/>
</dbReference>
<dbReference type="EMBL" id="CAJVPT010057869">
    <property type="protein sequence ID" value="CAG8759324.1"/>
    <property type="molecule type" value="Genomic_DNA"/>
</dbReference>
<proteinExistence type="predicted"/>